<dbReference type="EMBL" id="AWTR02000034">
    <property type="protein sequence ID" value="ETZ07546.1"/>
    <property type="molecule type" value="Genomic_DNA"/>
</dbReference>
<feature type="domain" description="Tachykinin" evidence="3">
    <location>
        <begin position="3679"/>
        <end position="3689"/>
    </location>
</feature>
<dbReference type="Proteomes" id="UP000019112">
    <property type="component" value="Unassembled WGS sequence"/>
</dbReference>
<feature type="coiled-coil region" evidence="1">
    <location>
        <begin position="1009"/>
        <end position="1043"/>
    </location>
</feature>
<keyword evidence="2" id="KW-0732">Signal</keyword>
<reference evidence="4 5" key="1">
    <citation type="journal article" date="2014" name="FEMS Microbiol. Lett.">
        <title>Draft genome sequences of three Holospora species (Holospora obtusa, Holospora undulata, and Holospora elegans), endonuclear symbiotic bacteria of the ciliate Paramecium caudatum.</title>
        <authorList>
            <person name="Dohra H."/>
            <person name="Tanaka K."/>
            <person name="Suzuki T."/>
            <person name="Fujishima M."/>
            <person name="Suzuki H."/>
        </authorList>
    </citation>
    <scope>NUCLEOTIDE SEQUENCE [LARGE SCALE GENOMIC DNA]</scope>
    <source>
        <strain evidence="4 5">F1</strain>
    </source>
</reference>
<proteinExistence type="predicted"/>
<evidence type="ECO:0000313" key="4">
    <source>
        <dbReference type="EMBL" id="ETZ07546.1"/>
    </source>
</evidence>
<protein>
    <recommendedName>
        <fullName evidence="3">Tachykinin domain-containing protein</fullName>
    </recommendedName>
</protein>
<feature type="domain" description="Tachykinin" evidence="3">
    <location>
        <begin position="4727"/>
        <end position="4737"/>
    </location>
</feature>
<feature type="coiled-coil region" evidence="1">
    <location>
        <begin position="1168"/>
        <end position="1202"/>
    </location>
</feature>
<feature type="domain" description="Tachykinin" evidence="3">
    <location>
        <begin position="3153"/>
        <end position="3163"/>
    </location>
</feature>
<feature type="chain" id="PRO_5004881339" description="Tachykinin domain-containing protein" evidence="2">
    <location>
        <begin position="26"/>
        <end position="5828"/>
    </location>
</feature>
<name>W6TF19_HOLOB</name>
<dbReference type="InterPro" id="IPR008215">
    <property type="entry name" value="Tachykinin_dom"/>
</dbReference>
<sequence length="5828" mass="652768">MKIDTKFLLASIKVSLMFGAFPSYGAGEALQSLVQITGAPLPSLPVLESYDFKGQTHVIFKGGSGILTGLQDVETLEVQNAETIILDSPILNALDIRVQAKTLVSKHKLVSKNVNIEVLNAWIGSGAQQVYQGSGGLSWSWQNQDPSLLLAHQYGVFPLTLTSVYGGEGQTKTSAPSGFRLSTWKSDLSQGWSVGALELKECARVWLCGELQVQNLSLSNSVLKLSGGLDAQHVVLDQASVCVEGLTLECLQGKFPITNPGAAYIKDIQGTGVISNQGGMVYLGNSGVLPVKLDVSCPNFGFGFGNWQSWTFVGGTVLQRNITGSSANLFSGRWIMGGCVGSLVAPDQGIQSPDSAILDWMNRVEARPQDADWIKTAEHRLQDADWMDAAGKRHFSNFIQGNRVWIQSWAPDIGGEVVWGASGNLKKGIVLAPSTATNIVFKNFDELLIVGDVCAQSVEFQGKRLLHMGKMVCKDAKLQLDTWYQWSGCVDWGQHVVDITNESWGSTALRNYGCIRDTHLELSTQHYPLFSALSNLSCLPSLGFFKTSTIDCMTFLGGSGFVGDGLVVNKLIINSGTLQVSGNTEIGYLQLAGTFVAGPQTASVSLKWIKGQMRYNKRGVFETAESCSGELVITPPAFVEIHRVQNQSQTRSSIVNRGGFLALHGLIDQRTISISGKSIALLPSSGNTQRSGLRAVPGTLFGESKAAFLGKQVLMPETVLGGVLLSNTVQELGEGLYFSPYFMSFGTQYLPSSKWLLENPQECRRKYLLKQTENWNSSFERGQEEDAFVQSVLVKVIPDTSGISGSAPENFDARSQVFLADLASKYRNILYSLQGHTWMFGKTQITSTSVFDKLYSSQILSDFQEKAQSLYTKEAEQKNEFLKLTQICKNEIGLEIDALLSLGLKIDSFQNLEPITFENLTSRIEKAQQSQERLQVLSEAIFDLRDKVQGFYEQETEQKNEFLKLAQQCKESLGLKIEDLKSLDLDVDPPSSLGSVSDAGWFARSWLSIQQGQKKLHGLSQALDDLQNKAQKFVTQNKEQRAEFFKLVDLCQTEYGVNIRELQSSRKLEITEPALLGQIKDVNWFSSADKSIELGKEKLNKLSQVHLFYAQENTQKDEFLQLSTLCKEKIGFEIQDLSSLGLDVTPLELLEAISVFGMDWFSCAGLSMQKNETQLKSLTSKISELESKKQSLLAQNKEQVEEFLKLADLFKKEFFLEIEKPKNSGGLEMVPPTLLGSVTDVNWFLDAEQSVKKDHDQICDLFTQLSSFRDKAKKLYDQNKVQKEEFFKAFEFVKTELGEIAPTELLGPISGADWVLSSQQKLARGKERVESLSKIFKIYEQGTELKNKFFNLSALCLEKLGLSIESLQSLGINVALFENTVIQKSSIRPTGSVLDEAWFLLANKNLEDGYTKFNTLSKNISDLQDRAQKLCTQNQTQIENFSQLAKNFKEKFFLEIESLKFFGLEIKTPQPLGVITDTDWFWWAEKSVQQDQKLIEVLSQHFCILEARAKKLCDQNTSQVSEFKSLDQKFLKEFFLKVEQSEDFGGLGFESIKLLDPITDKNWFSYAEQSVKNGQVKLNLLSQKFLDLQNKAQKLYDQDNAQRAKFDVLIESFKVNFSIKIQDEFGVGSLEVLGPLTDSNWFSKAEKNVEDGKNRVESLSSIQTIYTQIKAQKDAFLNLTVACKKISNNNIWEQGPKFVQSKEIDFLKTIEDTPQFEFSPKVSGLKFVPLPAELPSVGALVNEDWIINAQKSAADGKIWLDNLSTNFFNSQVKENSEYVEQLVSQKTEQTTFINESLEKFQNDFSINIEDILKIDPIESFNSVADSEEFLFAGQSLKYGENRLESLSKLKEICDQIKVQRDKFLNLCKICNVAFEKDIWDQSLSLVLTEEVSFLKTIDDSNENLKLDSFEPVVPGLTLMPFFSVRPSDGAVVDKAWITSAQENANKGKDWVQNLSKNLFDLINTNQESEFDTLVASFQTDLGIDVKSSRKSGGFGIQSIEKIISDGIMDQTNWFSSTEENVRNRKNLIQSLSDVQTIYAQIKKQRDQFLGLEKVCVYGFGINIWDESLNFIDSENVAFLKTIDENLQVDSTPTVSGLKLVPLPADLPSKGAIVDPNWINEAQKKANDGKNWVQALSKNLFNFINTFWKNKFETLVTSFETDLGIEMESAKPDGLGIAPIAEIDSESIFDQTQWVSVATKSFQNGKDRIDSLSEVQTIYTQIKTQKDKFLAFAKTCENVLKKNIWDLENLNLSLEEIDFLKTVDSSAQFEASSVVPGLKFTSLPSNLDFEGAVVDSVWITAAQNSANAGKNWLSSLSKNLFDGCLKDNVQTLSDNQSENVSSFNDVSSTFLTNFSINLQDALAIEPIDAIDSGSVTGADTFLSVAQSIQDGKDRIESLSKIQTIYAQIQKQKDEFLGLKEVCTEAFNKDIWNLSLNLIDAANVEFIKTIDTSVQFDSAPDLSPSNSSVSGLKFVSLPSDLPSKGAIVNQTWLDGAQVKADDGKTWVKNLANALFTRIHTNQEASFNGSVTSFETDLGIKVKDARPDGLGIAPIAEIGSDTILDKTNWVEVVKNTVKDGKDRIESLSKIKGIYDQIKAQKDRFLAFAKTCKNVLMTDIWQESLGLIASEKVTFFKALKDTVQFDTVSQCFGLMFVSLPEVFASESGAIVDENWVSEARKSANEGKEWMDILSTNLFDHYLKNNVQTLFDTQIAHKNSFNDLVNAFQTELSIGLEDTLSIQPVTELVADSVTGTDTFLRAEKRVKDGKDRIDSLSEIQKIYTQIKTQKDKFLTLANACEMGLETKIWNLKDLNLTLEEIDFLKTVNDSAKFEASPEVSGLNFVPLPSDLASEGKVADADWVTSAKNSADEGKYWLGTLSTNLFDKYLKDNVQTLFDNQSENVSSFNDFSNTFLTKFSIKLKDTLSVQPVKALDADSITDTDTFLNAEKNVKNAKDRIDSLSKIKPIYDQIQAQKDKFLGLKDVCKDAFDKNIWDNSFTFLNDSEKDFVQLIAKDSAQFENSSEFSTYTVVDGLTFIPFTPLSEGAVVDQAWITAAQKKANDGKTWVENLADALCTRIHTNQEASFNGVVTSFKTDLGIEVESAQPGGLGIASISKIGSDTILDQTNWVSSAQTSVKDGKDRIKNLSEIKTIYDQIQAQKDKFLGLKDVCKDAFDKDIWDNSFTFLNDSEKDFVQLIAKDSAQFENSSEFSTYTVVDGLTFIPFTPLSEGAVVDQAWITAAQKKANDGKTWVENLADALCTRIHTNQEASFNGVVTSFKTDLGIEVESAQPGGLGIASISKIGSDTILDQTNWVSSAQTSVKDGKDRIKNLSEIKTIYDQIKVQKDKFLGLKDVCKDAFDKDIWDDGFTFINNSEKGFVQLINKDTVQFDSSPAVPGLTFVLISSPKAKGVVVDQAWITAAQGEVDAGKTWVKNLANALFTRIHTDQKDSFDDFVTSFEMNLGIKVKDARPDGLGIAPIAEIGSDTILDQTNWVEVVKNTVKDGKDRIENLSEIKTIYDQIKTQKDRFFAQSYVFIRILNKEILDQNQANSEDNFLTPGEANFLKTLNNTVQFDSSLDTAPEVSGLQFVPLSENFPSTDSVVNKNWINLAKSRAQLGKVWCENLFTRFINFVPRPVNFGSLKILNDAQRNWFDCMINVLWAVFRDDVFSNSPKIHKPKCLSSIQNYDDFLGVMQNLQNTQADLDSFYFLKFCPKKFSVELSAYRSEFSKLVQSFKSDLDIDIEKDMGIKDSTDLPESISDIAQNISFNSSMDLDFRINNFGLVILNLYRIYPIYAQVKAQRDEFLKWDALCKDKLNGKAILECTDIFNKNEIDFLSQSSKFDNSSVVPGLKFRFLNFWSEYFGLHSEYIPIYELFIDDANKGKVWLKNLSKKLFSMDLKAQVDDLCNKNSNQRKEFSQLKSQFNTEFLIDIEKPDNQGGLSVGYKIPEILDSVMDFDWFVRAEANVKSGQSLIDDLSKRVRVLRNVAQKNTFSALVTTFKDPSVFNIDIEHPNSTNSQTITFFEHNFGIDITKTDTSGLKISDLSDSDAATSIAEWLSAVDNTLSEGESMIGQLKAFKYIYDQHEAQKSTFSALVTTFKDPSVFNIDIEHPNSTDSQTVTFFENNFNIDITKADTSGLKISALPSLFLLNSEANDILSQGKIMIDKLKAFKDIYDKHKEQKDAFEVLASDFLNLFSEDIKNRSAITAQGYYQEEVPFNSGIINVDTDGFKIPDLPGLITKKDWVLSANKILEIGNNLLGWLGKFKTAYNVNKNLKDIFETLASDIFTIFNINIKNFFSMSNLPRFLIWDDWLSNVNSSCLVDQFIVQRLSIYQRGPGQKAAHDALKTAVDEANSPNVFQLFSTCFDDILVNNDLVNMQINVITETPAMKIASSLMSLEDKESIERIMSVEVDIHSSYNKVDSILNMINYQIATVQAERQAQKEQEDLEKKLPIFNKWIDDFDNFELPNYHWTLGQKGIIISAAVRAQPSSVNIQARIDSMSEIEKIYTQIKTQRNKFFILSYIAQRFSFLSPVTLCAQDLSMDPRSATCLTRYNFESLNWDHYKTGQHFKDLCFPNLNLVNFKEASFLNMLYLAKGLSSDPFQEVPGLMFPALPSTLCADGSVVDKDWITSAQSSVDKGKIRLKTLGDNLLNLIKTNQKDIFCKMVDYFHKTFKINVYHLGGDRIFNVLVSLESIFFDLFSHVDNNGNFKSYISNSVRDLYTIKEIYTQIQAQKDKFLGLAKACKTLVGKEIWDTDTVNLISDDSQNSFVQLIQDTLQFDPSNSPAVPGLMFHFPVFSEEAAAQKKADDGKAWLDKLSSDFWSKFGKICLDEQGFYVNQLANINTFNTLVTDFKNSFSIDLKNDLKIQSPKSITTPITTLTEFLSAQECEQNGKNLVDSLSKIKGIYDQIKVQKDEFLGLAKACKTFVEKDIWDTDTVNLIIDDSQNSFVQLIKDTLQFDPSNSPAVPGLMFPELRSSLLGVLFPSGYSGEAFSDLLFALPSEGAVVDQAWIDAAKIKANDGKTWLDSLSSVFATKFLEQCIAAQTFSTNQYKNIDTFNTLVTSFVNSFSIDLENDLKIQSPEAITPPTTLTEFLSAQKCEQSGKDLVDSLSEIQKIYTQIQAQKDKFLGLAKACKTLVGKEIWDTDIVNLISDASQNSFVQLIQDTLQFDSSDSPAVSGLMFPALPAILPSTGAIVGPNWIDAAKIKANDGKTWLDSLSSAFEYKFLAECITDQTFSTDQDRNIDTFNTLVADFKHSFSIDLESSGVQAPEAITTSITTLSDFLSVQKCEQSGKDLVDSLSEIKTIYNQIQTQKGEFLQLADACRRFVKKEIWDKDTSVNLISDDSQNSFVQLIQDTLQFDFSDSPAVPGLMFPALPAILPSTGAVVDKTWIDAAQIKANDGKLWLSTLSSNFGSKLGEVCIAAQTFDSDQRIHILNFGLYSTFSMYDLAFTLLQYISGPTQIEIIDSFLKFLSAQKRSYKGTDKARADSVFKIWKVYHQIKKQKDAFLYLAKDCKDALGTEIWDQVTIKLIKPEEIDFLKTFVDSMKFDSDSQKFVGSVQFDSDLQKSAVYGLKFCSLPSKIPSEGAAVDQVWIDAAQVKADTGKIWLNNLLSNFSYKFGATLITNKDSKNAELLKFYNYHMSCFDYFVDKYFLAQYDLNLKNQSGFTLPKEFSPVETIDDLLIQRKNLNKIPNRWTCMSIVSEVYQKIRYSRGFLGYIKKFKGWTGIDFWDWEQTHDVMTSEEGDFLKTLYVPDDYSPDQKTPLLIDKDFYSETQSIAVPGFLYPEFPSFLLSDGEVDVSWFYTTVDSVNRGAIFSEDVSKKIVKFLNS</sequence>
<feature type="coiled-coil region" evidence="1">
    <location>
        <begin position="917"/>
        <end position="947"/>
    </location>
</feature>
<evidence type="ECO:0000256" key="1">
    <source>
        <dbReference type="SAM" id="Coils"/>
    </source>
</evidence>
<evidence type="ECO:0000256" key="2">
    <source>
        <dbReference type="SAM" id="SignalP"/>
    </source>
</evidence>
<organism evidence="4 5">
    <name type="scientific">Holospora obtusa F1</name>
    <dbReference type="NCBI Taxonomy" id="1399147"/>
    <lineage>
        <taxon>Bacteria</taxon>
        <taxon>Pseudomonadati</taxon>
        <taxon>Pseudomonadota</taxon>
        <taxon>Alphaproteobacteria</taxon>
        <taxon>Holosporales</taxon>
        <taxon>Holosporaceae</taxon>
        <taxon>Holospora</taxon>
    </lineage>
</organism>
<feature type="domain" description="Tachykinin" evidence="3">
    <location>
        <begin position="5118"/>
        <end position="5128"/>
    </location>
</feature>
<accession>W6TF19</accession>
<feature type="domain" description="Tachykinin" evidence="3">
    <location>
        <begin position="2968"/>
        <end position="2978"/>
    </location>
</feature>
<gene>
    <name evidence="4" type="ORF">P618_200264</name>
</gene>
<dbReference type="RefSeq" id="WP_021826963.1">
    <property type="nucleotide sequence ID" value="NZ_AWTR02000034.1"/>
</dbReference>
<evidence type="ECO:0000313" key="5">
    <source>
        <dbReference type="Proteomes" id="UP000019112"/>
    </source>
</evidence>
<keyword evidence="1" id="KW-0175">Coiled coil</keyword>
<evidence type="ECO:0000259" key="3">
    <source>
        <dbReference type="SMART" id="SM00203"/>
    </source>
</evidence>
<feature type="domain" description="Tachykinin" evidence="3">
    <location>
        <begin position="3338"/>
        <end position="3348"/>
    </location>
</feature>
<feature type="domain" description="Tachykinin" evidence="3">
    <location>
        <begin position="2042"/>
        <end position="2052"/>
    </location>
</feature>
<comment type="caution">
    <text evidence="4">The sequence shown here is derived from an EMBL/GenBank/DDBJ whole genome shotgun (WGS) entry which is preliminary data.</text>
</comment>
<dbReference type="SMART" id="SM00203">
    <property type="entry name" value="TK"/>
    <property type="match status" value="9"/>
</dbReference>
<feature type="domain" description="Tachykinin" evidence="3">
    <location>
        <begin position="4907"/>
        <end position="4917"/>
    </location>
</feature>
<dbReference type="OrthoDB" id="8514095at2"/>
<feature type="signal peptide" evidence="2">
    <location>
        <begin position="1"/>
        <end position="25"/>
    </location>
</feature>
<dbReference type="GO" id="GO:0007217">
    <property type="term" value="P:tachykinin receptor signaling pathway"/>
    <property type="evidence" value="ECO:0007669"/>
    <property type="project" value="InterPro"/>
</dbReference>
<feature type="domain" description="Tachykinin" evidence="3">
    <location>
        <begin position="2408"/>
        <end position="2418"/>
    </location>
</feature>
<keyword evidence="5" id="KW-1185">Reference proteome</keyword>